<proteinExistence type="predicted"/>
<name>A0AAN9GE49_9CAEN</name>
<dbReference type="EMBL" id="JBAMIC010000008">
    <property type="protein sequence ID" value="KAK7105017.1"/>
    <property type="molecule type" value="Genomic_DNA"/>
</dbReference>
<evidence type="ECO:0000313" key="1">
    <source>
        <dbReference type="EMBL" id="KAK7105017.1"/>
    </source>
</evidence>
<dbReference type="AlphaFoldDB" id="A0AAN9GE49"/>
<reference evidence="1 2" key="1">
    <citation type="submission" date="2024-02" db="EMBL/GenBank/DDBJ databases">
        <title>Chromosome-scale genome assembly of the rough periwinkle Littorina saxatilis.</title>
        <authorList>
            <person name="De Jode A."/>
            <person name="Faria R."/>
            <person name="Formenti G."/>
            <person name="Sims Y."/>
            <person name="Smith T.P."/>
            <person name="Tracey A."/>
            <person name="Wood J.M.D."/>
            <person name="Zagrodzka Z.B."/>
            <person name="Johannesson K."/>
            <person name="Butlin R.K."/>
            <person name="Leder E.H."/>
        </authorList>
    </citation>
    <scope>NUCLEOTIDE SEQUENCE [LARGE SCALE GENOMIC DNA]</scope>
    <source>
        <strain evidence="1">Snail1</strain>
        <tissue evidence="1">Muscle</tissue>
    </source>
</reference>
<comment type="caution">
    <text evidence="1">The sequence shown here is derived from an EMBL/GenBank/DDBJ whole genome shotgun (WGS) entry which is preliminary data.</text>
</comment>
<accession>A0AAN9GE49</accession>
<protein>
    <submittedName>
        <fullName evidence="1">Uncharacterized protein</fullName>
    </submittedName>
</protein>
<sequence>MLVHNGGYMQPHCYYPDPSYFPQHATLPPQHFDIDAFLSHPSAYQAPSPTAPSCQQALPQHAAFPHHQQQQHYNHHSACYRQQQDGGAYNGSCSCGCAPKPVQETFLHKILTGKGYKNDTTRPTTLPHQTPAAHFLDSLECGASLEKLACSMGSMDSLYSAGSMDNLHCASYSAHTAMEADFAMAASCCYASGMPSLPVSAAAFPPSFPAF</sequence>
<dbReference type="Proteomes" id="UP001374579">
    <property type="component" value="Unassembled WGS sequence"/>
</dbReference>
<evidence type="ECO:0000313" key="2">
    <source>
        <dbReference type="Proteomes" id="UP001374579"/>
    </source>
</evidence>
<keyword evidence="2" id="KW-1185">Reference proteome</keyword>
<gene>
    <name evidence="1" type="ORF">V1264_019642</name>
</gene>
<organism evidence="1 2">
    <name type="scientific">Littorina saxatilis</name>
    <dbReference type="NCBI Taxonomy" id="31220"/>
    <lineage>
        <taxon>Eukaryota</taxon>
        <taxon>Metazoa</taxon>
        <taxon>Spiralia</taxon>
        <taxon>Lophotrochozoa</taxon>
        <taxon>Mollusca</taxon>
        <taxon>Gastropoda</taxon>
        <taxon>Caenogastropoda</taxon>
        <taxon>Littorinimorpha</taxon>
        <taxon>Littorinoidea</taxon>
        <taxon>Littorinidae</taxon>
        <taxon>Littorina</taxon>
    </lineage>
</organism>